<comment type="caution">
    <text evidence="2">The sequence shown here is derived from an EMBL/GenBank/DDBJ whole genome shotgun (WGS) entry which is preliminary data.</text>
</comment>
<dbReference type="Proteomes" id="UP000735302">
    <property type="component" value="Unassembled WGS sequence"/>
</dbReference>
<dbReference type="AlphaFoldDB" id="A0AAV4D297"/>
<feature type="domain" description="Retrotransposon gag" evidence="1">
    <location>
        <begin position="55"/>
        <end position="135"/>
    </location>
</feature>
<accession>A0AAV4D297</accession>
<keyword evidence="3" id="KW-1185">Reference proteome</keyword>
<dbReference type="PANTHER" id="PTHR33198">
    <property type="entry name" value="ANK_REP_REGION DOMAIN-CONTAINING PROTEIN-RELATED"/>
    <property type="match status" value="1"/>
</dbReference>
<protein>
    <submittedName>
        <fullName evidence="2">Pol polyprotein</fullName>
    </submittedName>
</protein>
<gene>
    <name evidence="2" type="ORF">PoB_006472000</name>
</gene>
<dbReference type="InterPro" id="IPR005162">
    <property type="entry name" value="Retrotrans_gag_dom"/>
</dbReference>
<sequence length="139" mass="15826">MSSGTLGRIEEFNPAQNDLESYIERLEQYFVANNVTTEEKRTAVLLSVIGPKAYEVLKSLIAPDKPSGKSYQELKSSLLAHYKPKPLVIYGRFKFHKAIQSENESIAEYIAKLRSLAHHCEFNQFLDESLRDKFVVCAV</sequence>
<proteinExistence type="predicted"/>
<dbReference type="PANTHER" id="PTHR33198:SF19">
    <property type="entry name" value="CCHC-TYPE DOMAIN-CONTAINING PROTEIN"/>
    <property type="match status" value="1"/>
</dbReference>
<dbReference type="EMBL" id="BLXT01007309">
    <property type="protein sequence ID" value="GFO38215.1"/>
    <property type="molecule type" value="Genomic_DNA"/>
</dbReference>
<organism evidence="2 3">
    <name type="scientific">Plakobranchus ocellatus</name>
    <dbReference type="NCBI Taxonomy" id="259542"/>
    <lineage>
        <taxon>Eukaryota</taxon>
        <taxon>Metazoa</taxon>
        <taxon>Spiralia</taxon>
        <taxon>Lophotrochozoa</taxon>
        <taxon>Mollusca</taxon>
        <taxon>Gastropoda</taxon>
        <taxon>Heterobranchia</taxon>
        <taxon>Euthyneura</taxon>
        <taxon>Panpulmonata</taxon>
        <taxon>Sacoglossa</taxon>
        <taxon>Placobranchoidea</taxon>
        <taxon>Plakobranchidae</taxon>
        <taxon>Plakobranchus</taxon>
    </lineage>
</organism>
<dbReference type="Pfam" id="PF03732">
    <property type="entry name" value="Retrotrans_gag"/>
    <property type="match status" value="1"/>
</dbReference>
<reference evidence="2 3" key="1">
    <citation type="journal article" date="2021" name="Elife">
        <title>Chloroplast acquisition without the gene transfer in kleptoplastic sea slugs, Plakobranchus ocellatus.</title>
        <authorList>
            <person name="Maeda T."/>
            <person name="Takahashi S."/>
            <person name="Yoshida T."/>
            <person name="Shimamura S."/>
            <person name="Takaki Y."/>
            <person name="Nagai Y."/>
            <person name="Toyoda A."/>
            <person name="Suzuki Y."/>
            <person name="Arimoto A."/>
            <person name="Ishii H."/>
            <person name="Satoh N."/>
            <person name="Nishiyama T."/>
            <person name="Hasebe M."/>
            <person name="Maruyama T."/>
            <person name="Minagawa J."/>
            <person name="Obokata J."/>
            <person name="Shigenobu S."/>
        </authorList>
    </citation>
    <scope>NUCLEOTIDE SEQUENCE [LARGE SCALE GENOMIC DNA]</scope>
</reference>
<evidence type="ECO:0000313" key="3">
    <source>
        <dbReference type="Proteomes" id="UP000735302"/>
    </source>
</evidence>
<evidence type="ECO:0000313" key="2">
    <source>
        <dbReference type="EMBL" id="GFO38215.1"/>
    </source>
</evidence>
<evidence type="ECO:0000259" key="1">
    <source>
        <dbReference type="Pfam" id="PF03732"/>
    </source>
</evidence>
<name>A0AAV4D297_9GAST</name>